<dbReference type="PANTHER" id="PTHR38032:SF1">
    <property type="entry name" value="RNA-BINDING PROTEIN KHPB N-TERMINAL DOMAIN-CONTAINING PROTEIN"/>
    <property type="match status" value="1"/>
</dbReference>
<protein>
    <recommendedName>
        <fullName evidence="1">Flagellar Assembly Protein A N-terminal region domain-containing protein</fullName>
    </recommendedName>
</protein>
<dbReference type="Pfam" id="PF20250">
    <property type="entry name" value="FapA_N"/>
    <property type="match status" value="1"/>
</dbReference>
<dbReference type="InterPro" id="IPR005646">
    <property type="entry name" value="FapA"/>
</dbReference>
<dbReference type="Proteomes" id="UP000013097">
    <property type="component" value="Unassembled WGS sequence"/>
</dbReference>
<accession>N9Y3B1</accession>
<comment type="caution">
    <text evidence="2">The sequence shown here is derived from an EMBL/GenBank/DDBJ whole genome shotgun (WGS) entry which is preliminary data.</text>
</comment>
<dbReference type="EMBL" id="AGYT01000008">
    <property type="protein sequence ID" value="ENZ02297.1"/>
    <property type="molecule type" value="Genomic_DNA"/>
</dbReference>
<gene>
    <name evidence="2" type="ORF">HMPREF1092_01532</name>
</gene>
<sequence>MNSKNICIENKAFEYKEIITIDISKYNLDSLILKCKDNITVLINEKKVVGNIRVNKEDKIICILNNETPKRNLKLKVRNNNLEVLGEITYKDSIKYKLCERLNNGFLEVFLKEDKIIKANRYTLEEVLFILNKYGIKIGIQNENIQKLLDKNDMKLSGIFALGVNSINDNDDIVKSLFFKENKIVNDRIDYRNKNNINMVRKGECIGKIIRGELGKDGQDVYGEIIHRKIKKTSKIICKNGCYIKGDEIIATIDGKFDYKKNTFNVSKVLEINKDINMESGNVQFLGNLCINGNIGIGMTVASGDTMIIKGNAESAKVVSKKDAFIDGSVIQSTILVGVKDENLLEYIENLKVLKNKISILKEYSEQLINNNRNLISKGYGSILKVIIDKKLLDFNKVLFKVLSYKNKNEDILDLIRKKFMGTGILTIKNKKELYKIISLLENEIKNREEFIKEKWNLTIGYAQDTKIECSGDIIFTGKGEYISKIRAGGDVKFLLENSVVRGGSITAEGSITCKTVGSSGGATTILKAGEKGKIIGDIVYRNTIIKFGNKSIAIDKDSKNLKAFMNNGEIEIEKLNL</sequence>
<dbReference type="RefSeq" id="WP_002598033.1">
    <property type="nucleotide sequence ID" value="NZ_KB850956.1"/>
</dbReference>
<organism evidence="2 3">
    <name type="scientific">Clostridium thermobutyricum</name>
    <dbReference type="NCBI Taxonomy" id="29372"/>
    <lineage>
        <taxon>Bacteria</taxon>
        <taxon>Bacillati</taxon>
        <taxon>Bacillota</taxon>
        <taxon>Clostridia</taxon>
        <taxon>Eubacteriales</taxon>
        <taxon>Clostridiaceae</taxon>
        <taxon>Clostridium</taxon>
    </lineage>
</organism>
<dbReference type="AlphaFoldDB" id="N9Y3B1"/>
<evidence type="ECO:0000313" key="2">
    <source>
        <dbReference type="EMBL" id="ENZ02297.1"/>
    </source>
</evidence>
<keyword evidence="3" id="KW-1185">Reference proteome</keyword>
<dbReference type="InterPro" id="IPR046866">
    <property type="entry name" value="FapA_N"/>
</dbReference>
<name>N9Y3B1_9CLOT</name>
<evidence type="ECO:0000313" key="3">
    <source>
        <dbReference type="Proteomes" id="UP000013097"/>
    </source>
</evidence>
<dbReference type="PANTHER" id="PTHR38032">
    <property type="entry name" value="POLYMERASE-RELATED"/>
    <property type="match status" value="1"/>
</dbReference>
<dbReference type="HOGENOM" id="CLU_015044_1_0_9"/>
<dbReference type="Pfam" id="PF03961">
    <property type="entry name" value="FapA"/>
    <property type="match status" value="1"/>
</dbReference>
<reference evidence="2 3" key="1">
    <citation type="submission" date="2013-01" db="EMBL/GenBank/DDBJ databases">
        <title>The Genome Sequence of Clostridium colicanis 209318.</title>
        <authorList>
            <consortium name="The Broad Institute Genome Sequencing Platform"/>
            <person name="Earl A."/>
            <person name="Ward D."/>
            <person name="Feldgarden M."/>
            <person name="Gevers D."/>
            <person name="Courvalin P."/>
            <person name="Lambert T."/>
            <person name="Walker B."/>
            <person name="Young S.K."/>
            <person name="Zeng Q."/>
            <person name="Gargeya S."/>
            <person name="Fitzgerald M."/>
            <person name="Haas B."/>
            <person name="Abouelleil A."/>
            <person name="Alvarado L."/>
            <person name="Arachchi H.M."/>
            <person name="Berlin A.M."/>
            <person name="Chapman S.B."/>
            <person name="Dewar J."/>
            <person name="Goldberg J."/>
            <person name="Griggs A."/>
            <person name="Gujja S."/>
            <person name="Hansen M."/>
            <person name="Howarth C."/>
            <person name="Imamovic A."/>
            <person name="Larimer J."/>
            <person name="McCowan C."/>
            <person name="Murphy C."/>
            <person name="Neiman D."/>
            <person name="Pearson M."/>
            <person name="Priest M."/>
            <person name="Roberts A."/>
            <person name="Saif S."/>
            <person name="Shea T."/>
            <person name="Sisk P."/>
            <person name="Sykes S."/>
            <person name="Wortman J."/>
            <person name="Nusbaum C."/>
            <person name="Birren B."/>
        </authorList>
    </citation>
    <scope>NUCLEOTIDE SEQUENCE [LARGE SCALE GENOMIC DNA]</scope>
    <source>
        <strain evidence="2 3">209318</strain>
    </source>
</reference>
<dbReference type="InterPro" id="IPR046865">
    <property type="entry name" value="FapA_b_solenoid"/>
</dbReference>
<feature type="domain" description="Flagellar Assembly Protein A N-terminal region" evidence="1">
    <location>
        <begin position="117"/>
        <end position="262"/>
    </location>
</feature>
<dbReference type="eggNOG" id="COG1315">
    <property type="taxonomic scope" value="Bacteria"/>
</dbReference>
<dbReference type="PATRIC" id="fig|999411.4.peg.1508"/>
<proteinExistence type="predicted"/>
<evidence type="ECO:0000259" key="1">
    <source>
        <dbReference type="Pfam" id="PF20250"/>
    </source>
</evidence>